<accession>A0A3P6SPL9</accession>
<sequence>LDDDGWQVYDPALFEESSNKHAIPAVESSDIGTISSAVFEELPPNIKAELDHFHKLEQARRLKAAAESEKKPNGKKRASKANAKGPASKKKLEDFFNK</sequence>
<proteinExistence type="predicted"/>
<name>A0A3P6SPL9_CYLGO</name>
<dbReference type="AlphaFoldDB" id="A0A3P6SPL9"/>
<feature type="non-terminal residue" evidence="2">
    <location>
        <position position="1"/>
    </location>
</feature>
<protein>
    <submittedName>
        <fullName evidence="2">Uncharacterized protein</fullName>
    </submittedName>
</protein>
<feature type="compositionally biased region" description="Basic and acidic residues" evidence="1">
    <location>
        <begin position="61"/>
        <end position="72"/>
    </location>
</feature>
<evidence type="ECO:0000313" key="3">
    <source>
        <dbReference type="Proteomes" id="UP000271889"/>
    </source>
</evidence>
<feature type="region of interest" description="Disordered" evidence="1">
    <location>
        <begin position="61"/>
        <end position="98"/>
    </location>
</feature>
<dbReference type="Proteomes" id="UP000271889">
    <property type="component" value="Unassembled WGS sequence"/>
</dbReference>
<evidence type="ECO:0000256" key="1">
    <source>
        <dbReference type="SAM" id="MobiDB-lite"/>
    </source>
</evidence>
<organism evidence="2 3">
    <name type="scientific">Cylicostephanus goldi</name>
    <name type="common">Nematode worm</name>
    <dbReference type="NCBI Taxonomy" id="71465"/>
    <lineage>
        <taxon>Eukaryota</taxon>
        <taxon>Metazoa</taxon>
        <taxon>Ecdysozoa</taxon>
        <taxon>Nematoda</taxon>
        <taxon>Chromadorea</taxon>
        <taxon>Rhabditida</taxon>
        <taxon>Rhabditina</taxon>
        <taxon>Rhabditomorpha</taxon>
        <taxon>Strongyloidea</taxon>
        <taxon>Strongylidae</taxon>
        <taxon>Cylicostephanus</taxon>
    </lineage>
</organism>
<keyword evidence="3" id="KW-1185">Reference proteome</keyword>
<gene>
    <name evidence="2" type="ORF">CGOC_LOCUS6773</name>
</gene>
<reference evidence="2 3" key="1">
    <citation type="submission" date="2018-11" db="EMBL/GenBank/DDBJ databases">
        <authorList>
            <consortium name="Pathogen Informatics"/>
        </authorList>
    </citation>
    <scope>NUCLEOTIDE SEQUENCE [LARGE SCALE GENOMIC DNA]</scope>
</reference>
<evidence type="ECO:0000313" key="2">
    <source>
        <dbReference type="EMBL" id="VDK71863.1"/>
    </source>
</evidence>
<dbReference type="OrthoDB" id="10476819at2759"/>
<dbReference type="EMBL" id="UYRV01022581">
    <property type="protein sequence ID" value="VDK71863.1"/>
    <property type="molecule type" value="Genomic_DNA"/>
</dbReference>